<organism evidence="3 4">
    <name type="scientific">Caulobacter henricii</name>
    <dbReference type="NCBI Taxonomy" id="69395"/>
    <lineage>
        <taxon>Bacteria</taxon>
        <taxon>Pseudomonadati</taxon>
        <taxon>Pseudomonadota</taxon>
        <taxon>Alphaproteobacteria</taxon>
        <taxon>Caulobacterales</taxon>
        <taxon>Caulobacteraceae</taxon>
        <taxon>Caulobacter</taxon>
    </lineage>
</organism>
<protein>
    <submittedName>
        <fullName evidence="3">Type VI secretion protein</fullName>
    </submittedName>
</protein>
<comment type="similarity">
    <text evidence="1">Belongs to the GSP E family.</text>
</comment>
<accession>A0A0P0NXN9</accession>
<dbReference type="InterPro" id="IPR014155">
    <property type="entry name" value="VirB11"/>
</dbReference>
<dbReference type="RefSeq" id="WP_062145301.1">
    <property type="nucleotide sequence ID" value="NZ_CP013002.1"/>
</dbReference>
<gene>
    <name evidence="3" type="ORF">AQ619_05565</name>
</gene>
<dbReference type="InterPro" id="IPR001482">
    <property type="entry name" value="T2SS/T4SS_dom"/>
</dbReference>
<dbReference type="Gene3D" id="3.30.450.90">
    <property type="match status" value="1"/>
</dbReference>
<dbReference type="Gene3D" id="3.40.50.300">
    <property type="entry name" value="P-loop containing nucleotide triphosphate hydrolases"/>
    <property type="match status" value="1"/>
</dbReference>
<dbReference type="EMBL" id="CP013002">
    <property type="protein sequence ID" value="ALL12865.1"/>
    <property type="molecule type" value="Genomic_DNA"/>
</dbReference>
<evidence type="ECO:0000259" key="2">
    <source>
        <dbReference type="SMART" id="SM00382"/>
    </source>
</evidence>
<dbReference type="AlphaFoldDB" id="A0A0P0NXN9"/>
<dbReference type="PANTHER" id="PTHR30486:SF6">
    <property type="entry name" value="TYPE IV PILUS RETRACTATION ATPASE PILT"/>
    <property type="match status" value="1"/>
</dbReference>
<name>A0A0P0NXN9_9CAUL</name>
<dbReference type="NCBIfam" id="TIGR02788">
    <property type="entry name" value="VirB11"/>
    <property type="match status" value="1"/>
</dbReference>
<evidence type="ECO:0000313" key="3">
    <source>
        <dbReference type="EMBL" id="ALL12865.1"/>
    </source>
</evidence>
<dbReference type="PANTHER" id="PTHR30486">
    <property type="entry name" value="TWITCHING MOTILITY PROTEIN PILT"/>
    <property type="match status" value="1"/>
</dbReference>
<keyword evidence="4" id="KW-1185">Reference proteome</keyword>
<proteinExistence type="inferred from homology"/>
<dbReference type="GO" id="GO:0016887">
    <property type="term" value="F:ATP hydrolysis activity"/>
    <property type="evidence" value="ECO:0007669"/>
    <property type="project" value="InterPro"/>
</dbReference>
<feature type="domain" description="AAA+ ATPase" evidence="2">
    <location>
        <begin position="158"/>
        <end position="308"/>
    </location>
</feature>
<dbReference type="SUPFAM" id="SSF52540">
    <property type="entry name" value="P-loop containing nucleoside triphosphate hydrolases"/>
    <property type="match status" value="1"/>
</dbReference>
<dbReference type="InterPro" id="IPR050921">
    <property type="entry name" value="T4SS_GSP_E_ATPase"/>
</dbReference>
<evidence type="ECO:0000256" key="1">
    <source>
        <dbReference type="ARBA" id="ARBA00006611"/>
    </source>
</evidence>
<dbReference type="OrthoDB" id="9810761at2"/>
<dbReference type="GO" id="GO:0044097">
    <property type="term" value="P:secretion by the type IV secretion system"/>
    <property type="evidence" value="ECO:0007669"/>
    <property type="project" value="InterPro"/>
</dbReference>
<sequence>MSEGLFLKAYLAPLAPWFARPDVTDILVNRPGEVWVETTHGALTREEAPDLTEVVLGRLGRQIAAVADQGVSREHPLLSAALPDGSRVQLIAPPATRQGVALAVRRHVIADLGLEALEAGGLFDVTGEAAAEASDDGVLAELLTTGNRPEFLRQAVRRGKTMVISGGTGSGKTTLLNALLKAIDPAERLILIEDAPEVKLDRPNALGLLAVRGEQGEARVDADALLAAALRMRPDRILLGELRGREAFAFLRAVNTGHPGSITTVHADSPEGALDQIALLALTSGVELSWPMARTYVRQLVEVVVQVSRRNGRRAVTDILFRPRSTIDAATGSSGSAA</sequence>
<dbReference type="STRING" id="69395.AQ619_05565"/>
<dbReference type="GO" id="GO:0043684">
    <property type="term" value="C:type IV secretion system complex"/>
    <property type="evidence" value="ECO:0007669"/>
    <property type="project" value="InterPro"/>
</dbReference>
<evidence type="ECO:0000313" key="4">
    <source>
        <dbReference type="Proteomes" id="UP000056905"/>
    </source>
</evidence>
<dbReference type="KEGG" id="chq:AQ619_05565"/>
<dbReference type="InterPro" id="IPR027417">
    <property type="entry name" value="P-loop_NTPase"/>
</dbReference>
<dbReference type="Proteomes" id="UP000056905">
    <property type="component" value="Chromosome"/>
</dbReference>
<dbReference type="SMART" id="SM00382">
    <property type="entry name" value="AAA"/>
    <property type="match status" value="1"/>
</dbReference>
<dbReference type="InterPro" id="IPR003593">
    <property type="entry name" value="AAA+_ATPase"/>
</dbReference>
<dbReference type="CDD" id="cd01130">
    <property type="entry name" value="VirB11-like_ATPase"/>
    <property type="match status" value="1"/>
</dbReference>
<reference evidence="3 4" key="1">
    <citation type="submission" date="2015-10" db="EMBL/GenBank/DDBJ databases">
        <title>Conservation of the essential genome among Caulobacter and Brevundimonas species.</title>
        <authorList>
            <person name="Scott D."/>
            <person name="Ely B."/>
        </authorList>
    </citation>
    <scope>NUCLEOTIDE SEQUENCE [LARGE SCALE GENOMIC DNA]</scope>
    <source>
        <strain evidence="3 4">CB4</strain>
    </source>
</reference>
<dbReference type="Pfam" id="PF00437">
    <property type="entry name" value="T2SSE"/>
    <property type="match status" value="1"/>
</dbReference>